<protein>
    <submittedName>
        <fullName evidence="2">Uncharacterized protein</fullName>
    </submittedName>
</protein>
<feature type="region of interest" description="Disordered" evidence="1">
    <location>
        <begin position="50"/>
        <end position="153"/>
    </location>
</feature>
<dbReference type="AlphaFoldDB" id="A0A645J3J4"/>
<evidence type="ECO:0000313" key="2">
    <source>
        <dbReference type="EMBL" id="MPN58201.1"/>
    </source>
</evidence>
<gene>
    <name evidence="2" type="ORF">SDC9_205902</name>
</gene>
<accession>A0A645J3J4</accession>
<comment type="caution">
    <text evidence="2">The sequence shown here is derived from an EMBL/GenBank/DDBJ whole genome shotgun (WGS) entry which is preliminary data.</text>
</comment>
<reference evidence="2" key="1">
    <citation type="submission" date="2019-08" db="EMBL/GenBank/DDBJ databases">
        <authorList>
            <person name="Kucharzyk K."/>
            <person name="Murdoch R.W."/>
            <person name="Higgins S."/>
            <person name="Loffler F."/>
        </authorList>
    </citation>
    <scope>NUCLEOTIDE SEQUENCE</scope>
</reference>
<organism evidence="2">
    <name type="scientific">bioreactor metagenome</name>
    <dbReference type="NCBI Taxonomy" id="1076179"/>
    <lineage>
        <taxon>unclassified sequences</taxon>
        <taxon>metagenomes</taxon>
        <taxon>ecological metagenomes</taxon>
    </lineage>
</organism>
<sequence>MQISDSVFFRRRNVFRTRSPDACPVVFLLAFCRVFPFLRSADCGGNRPGRMPPLLRLPDAETAGIFPGDQQPDKSGPSGGGASAGDFWHLERQENPGGPGEDAGPEKSSSGSGRDADCRPCRFSCGRSDWSGLHRKNRKTDQRAASRPDRDSR</sequence>
<evidence type="ECO:0000256" key="1">
    <source>
        <dbReference type="SAM" id="MobiDB-lite"/>
    </source>
</evidence>
<name>A0A645J3J4_9ZZZZ</name>
<proteinExistence type="predicted"/>
<dbReference type="EMBL" id="VSSQ01130623">
    <property type="protein sequence ID" value="MPN58201.1"/>
    <property type="molecule type" value="Genomic_DNA"/>
</dbReference>
<feature type="compositionally biased region" description="Basic and acidic residues" evidence="1">
    <location>
        <begin position="139"/>
        <end position="153"/>
    </location>
</feature>